<evidence type="ECO:0000256" key="1">
    <source>
        <dbReference type="SAM" id="MobiDB-lite"/>
    </source>
</evidence>
<evidence type="ECO:0000313" key="3">
    <source>
        <dbReference type="EMBL" id="TDL23630.1"/>
    </source>
</evidence>
<dbReference type="OrthoDB" id="432970at2759"/>
<feature type="region of interest" description="Disordered" evidence="1">
    <location>
        <begin position="299"/>
        <end position="321"/>
    </location>
</feature>
<dbReference type="EMBL" id="ML170169">
    <property type="protein sequence ID" value="TDL23630.1"/>
    <property type="molecule type" value="Genomic_DNA"/>
</dbReference>
<evidence type="ECO:0000313" key="4">
    <source>
        <dbReference type="Proteomes" id="UP000294933"/>
    </source>
</evidence>
<accession>A0A4Y7Q9Y9</accession>
<proteinExistence type="predicted"/>
<reference evidence="3 4" key="1">
    <citation type="submission" date="2018-06" db="EMBL/GenBank/DDBJ databases">
        <title>A transcriptomic atlas of mushroom development highlights an independent origin of complex multicellularity.</title>
        <authorList>
            <consortium name="DOE Joint Genome Institute"/>
            <person name="Krizsan K."/>
            <person name="Almasi E."/>
            <person name="Merenyi Z."/>
            <person name="Sahu N."/>
            <person name="Viragh M."/>
            <person name="Koszo T."/>
            <person name="Mondo S."/>
            <person name="Kiss B."/>
            <person name="Balint B."/>
            <person name="Kues U."/>
            <person name="Barry K."/>
            <person name="Hegedus J.C."/>
            <person name="Henrissat B."/>
            <person name="Johnson J."/>
            <person name="Lipzen A."/>
            <person name="Ohm R."/>
            <person name="Nagy I."/>
            <person name="Pangilinan J."/>
            <person name="Yan J."/>
            <person name="Xiong Y."/>
            <person name="Grigoriev I.V."/>
            <person name="Hibbett D.S."/>
            <person name="Nagy L.G."/>
        </authorList>
    </citation>
    <scope>NUCLEOTIDE SEQUENCE [LARGE SCALE GENOMIC DNA]</scope>
    <source>
        <strain evidence="3 4">SZMC22713</strain>
    </source>
</reference>
<protein>
    <recommendedName>
        <fullName evidence="2">Mitochondrial splicing suppressor 51-like C-terminal domain-containing protein</fullName>
    </recommendedName>
</protein>
<dbReference type="PANTHER" id="PTHR47570:SF1">
    <property type="entry name" value="ZINC ION BINDING PROTEIN"/>
    <property type="match status" value="1"/>
</dbReference>
<dbReference type="VEuPathDB" id="FungiDB:BD410DRAFT_143033"/>
<name>A0A4Y7Q9Y9_9AGAM</name>
<sequence>MFKRAMEEAPAMNAILRQFPWGRMKLKGLFQFQMFLASRNLLGDAPSFAYWQDTCKPYYGGRLLEEKYLCAEEGWKLPLDEIPNLTFHHRKPPARCPPSSQMQDWKSYHEWRGLPMTSPAALILQLPLTIYRLLHLLGMTPDAHADKRRRSMAVYYLCAANEVDYLSIFGELALLLPDTDIEMVVMCESLPAIFAKAKPSSLVSKPYCYQYQAPAECGGSTIRIRLVEDRSNPRWLQPSIFTHELNVFIGLNISRGTNIVRTDPFINGCAQIAQKLSIPMGVTAFHRLLLENNDILKPGASSGTQTEEASPSSRVALNPFGAPGSNPPASYRVPWTLNGFTAVVQPYVNEHRSS</sequence>
<feature type="compositionally biased region" description="Polar residues" evidence="1">
    <location>
        <begin position="301"/>
        <end position="315"/>
    </location>
</feature>
<dbReference type="PANTHER" id="PTHR47570">
    <property type="entry name" value="ZINC ION BINDING PROTEIN"/>
    <property type="match status" value="1"/>
</dbReference>
<organism evidence="3 4">
    <name type="scientific">Rickenella mellea</name>
    <dbReference type="NCBI Taxonomy" id="50990"/>
    <lineage>
        <taxon>Eukaryota</taxon>
        <taxon>Fungi</taxon>
        <taxon>Dikarya</taxon>
        <taxon>Basidiomycota</taxon>
        <taxon>Agaricomycotina</taxon>
        <taxon>Agaricomycetes</taxon>
        <taxon>Hymenochaetales</taxon>
        <taxon>Rickenellaceae</taxon>
        <taxon>Rickenella</taxon>
    </lineage>
</organism>
<feature type="domain" description="Mitochondrial splicing suppressor 51-like C-terminal" evidence="2">
    <location>
        <begin position="127"/>
        <end position="325"/>
    </location>
</feature>
<keyword evidence="4" id="KW-1185">Reference proteome</keyword>
<dbReference type="Proteomes" id="UP000294933">
    <property type="component" value="Unassembled WGS sequence"/>
</dbReference>
<dbReference type="AlphaFoldDB" id="A0A4Y7Q9Y9"/>
<evidence type="ECO:0000259" key="2">
    <source>
        <dbReference type="Pfam" id="PF20179"/>
    </source>
</evidence>
<dbReference type="InterPro" id="IPR046824">
    <property type="entry name" value="Mss51-like_C"/>
</dbReference>
<gene>
    <name evidence="3" type="ORF">BD410DRAFT_143033</name>
</gene>
<dbReference type="Pfam" id="PF20179">
    <property type="entry name" value="MSS51_C"/>
    <property type="match status" value="1"/>
</dbReference>